<evidence type="ECO:0000256" key="1">
    <source>
        <dbReference type="SAM" id="MobiDB-lite"/>
    </source>
</evidence>
<dbReference type="InterPro" id="IPR050462">
    <property type="entry name" value="Retroviral_Gag-Pol_poly"/>
</dbReference>
<accession>A0A7J7SY28</accession>
<gene>
    <name evidence="3" type="ORF">mRhiFer1_009054</name>
</gene>
<dbReference type="Proteomes" id="UP000585614">
    <property type="component" value="Unassembled WGS sequence"/>
</dbReference>
<feature type="domain" description="Gamma-retroviral matrix protein" evidence="2">
    <location>
        <begin position="5"/>
        <end position="67"/>
    </location>
</feature>
<reference evidence="3 4" key="1">
    <citation type="journal article" date="2020" name="Nature">
        <title>Six reference-quality genomes reveal evolution of bat adaptations.</title>
        <authorList>
            <person name="Jebb D."/>
            <person name="Huang Z."/>
            <person name="Pippel M."/>
            <person name="Hughes G.M."/>
            <person name="Lavrichenko K."/>
            <person name="Devanna P."/>
            <person name="Winkler S."/>
            <person name="Jermiin L.S."/>
            <person name="Skirmuntt E.C."/>
            <person name="Katzourakis A."/>
            <person name="Burkitt-Gray L."/>
            <person name="Ray D.A."/>
            <person name="Sullivan K.A.M."/>
            <person name="Roscito J.G."/>
            <person name="Kirilenko B.M."/>
            <person name="Davalos L.M."/>
            <person name="Corthals A.P."/>
            <person name="Power M.L."/>
            <person name="Jones G."/>
            <person name="Ransome R.D."/>
            <person name="Dechmann D.K.N."/>
            <person name="Locatelli A.G."/>
            <person name="Puechmaille S.J."/>
            <person name="Fedrigo O."/>
            <person name="Jarvis E.D."/>
            <person name="Hiller M."/>
            <person name="Vernes S.C."/>
            <person name="Myers E.W."/>
            <person name="Teeling E.C."/>
        </authorList>
    </citation>
    <scope>NUCLEOTIDE SEQUENCE [LARGE SCALE GENOMIC DNA]</scope>
    <source>
        <strain evidence="3">MRhiFer1</strain>
        <tissue evidence="3">Lung</tissue>
    </source>
</reference>
<dbReference type="Gene3D" id="1.10.150.180">
    <property type="entry name" value="Gamma-retroviral matrix domain"/>
    <property type="match status" value="1"/>
</dbReference>
<dbReference type="InterPro" id="IPR010999">
    <property type="entry name" value="Retrovr_matrix"/>
</dbReference>
<dbReference type="EMBL" id="JACAGC010000021">
    <property type="protein sequence ID" value="KAF6293153.1"/>
    <property type="molecule type" value="Genomic_DNA"/>
</dbReference>
<dbReference type="InterPro" id="IPR000840">
    <property type="entry name" value="G_retro_matrix"/>
</dbReference>
<evidence type="ECO:0000313" key="4">
    <source>
        <dbReference type="Proteomes" id="UP000585614"/>
    </source>
</evidence>
<dbReference type="InterPro" id="IPR036946">
    <property type="entry name" value="G_retro_matrix_sf"/>
</dbReference>
<organism evidence="3 4">
    <name type="scientific">Rhinolophus ferrumequinum</name>
    <name type="common">Greater horseshoe bat</name>
    <dbReference type="NCBI Taxonomy" id="59479"/>
    <lineage>
        <taxon>Eukaryota</taxon>
        <taxon>Metazoa</taxon>
        <taxon>Chordata</taxon>
        <taxon>Craniata</taxon>
        <taxon>Vertebrata</taxon>
        <taxon>Euteleostomi</taxon>
        <taxon>Mammalia</taxon>
        <taxon>Eutheria</taxon>
        <taxon>Laurasiatheria</taxon>
        <taxon>Chiroptera</taxon>
        <taxon>Yinpterochiroptera</taxon>
        <taxon>Rhinolophoidea</taxon>
        <taxon>Rhinolophidae</taxon>
        <taxon>Rhinolophinae</taxon>
        <taxon>Rhinolophus</taxon>
    </lineage>
</organism>
<evidence type="ECO:0000259" key="2">
    <source>
        <dbReference type="Pfam" id="PF01140"/>
    </source>
</evidence>
<dbReference type="SUPFAM" id="SSF47836">
    <property type="entry name" value="Retroviral matrix proteins"/>
    <property type="match status" value="1"/>
</dbReference>
<protein>
    <recommendedName>
        <fullName evidence="2">Gamma-retroviral matrix protein domain-containing protein</fullName>
    </recommendedName>
</protein>
<comment type="caution">
    <text evidence="3">The sequence shown here is derived from an EMBL/GenBank/DDBJ whole genome shotgun (WGS) entry which is preliminary data.</text>
</comment>
<feature type="region of interest" description="Disordered" evidence="1">
    <location>
        <begin position="83"/>
        <end position="187"/>
    </location>
</feature>
<dbReference type="PANTHER" id="PTHR33166">
    <property type="entry name" value="GAG_P30 DOMAIN-CONTAINING PROTEIN"/>
    <property type="match status" value="1"/>
</dbReference>
<dbReference type="Pfam" id="PF01140">
    <property type="entry name" value="Gag_MA"/>
    <property type="match status" value="1"/>
</dbReference>
<sequence length="187" mass="20332">MSPGKLRTLCEVEWPTFNIGWPSEGTLDLAGVRCIYIMVTGNPGHPDQFPYIDAWLEIARTLPPWVGFCSSEKGQCRILVAQAPKGTPNPPPTQTIQQGVPEEELPIPPPPYIPPVPPTAPDAVPDTPPPSVLPLAAQPEDRPAEPTPQDPIRCLRPRNVPALQMPLHETRGPDLMAPTAPFSRVSL</sequence>
<dbReference type="AlphaFoldDB" id="A0A7J7SY28"/>
<proteinExistence type="predicted"/>
<evidence type="ECO:0000313" key="3">
    <source>
        <dbReference type="EMBL" id="KAF6293153.1"/>
    </source>
</evidence>
<feature type="compositionally biased region" description="Pro residues" evidence="1">
    <location>
        <begin position="106"/>
        <end position="132"/>
    </location>
</feature>
<name>A0A7J7SY28_RHIFE</name>